<dbReference type="PANTHER" id="PTHR11079">
    <property type="entry name" value="CYTOSINE DEAMINASE FAMILY MEMBER"/>
    <property type="match status" value="1"/>
</dbReference>
<dbReference type="EMBL" id="JACCJC010000012">
    <property type="protein sequence ID" value="KAF6237908.1"/>
    <property type="molecule type" value="Genomic_DNA"/>
</dbReference>
<keyword evidence="5" id="KW-1185">Reference proteome</keyword>
<dbReference type="GO" id="GO:0052717">
    <property type="term" value="F:tRNA-specific adenosine-34 deaminase activity"/>
    <property type="evidence" value="ECO:0007669"/>
    <property type="project" value="TreeGrafter"/>
</dbReference>
<reference evidence="4 5" key="1">
    <citation type="journal article" date="2020" name="Genomics">
        <title>Complete, high-quality genomes from long-read metagenomic sequencing of two wolf lichen thalli reveals enigmatic genome architecture.</title>
        <authorList>
            <person name="McKenzie S.K."/>
            <person name="Walston R.F."/>
            <person name="Allen J.L."/>
        </authorList>
    </citation>
    <scope>NUCLEOTIDE SEQUENCE [LARGE SCALE GENOMIC DNA]</scope>
    <source>
        <strain evidence="4">WasteWater2</strain>
    </source>
</reference>
<proteinExistence type="inferred from homology"/>
<dbReference type="CDD" id="cd01285">
    <property type="entry name" value="nucleoside_deaminase"/>
    <property type="match status" value="1"/>
</dbReference>
<evidence type="ECO:0000256" key="1">
    <source>
        <dbReference type="ARBA" id="ARBA00022694"/>
    </source>
</evidence>
<accession>A0A8H6L6W2</accession>
<dbReference type="InterPro" id="IPR002125">
    <property type="entry name" value="CMP_dCMP_dom"/>
</dbReference>
<dbReference type="RefSeq" id="XP_037167226.1">
    <property type="nucleotide sequence ID" value="XM_037306033.1"/>
</dbReference>
<dbReference type="Proteomes" id="UP000578531">
    <property type="component" value="Unassembled WGS sequence"/>
</dbReference>
<feature type="domain" description="CMP/dCMP-type deaminase" evidence="3">
    <location>
        <begin position="168"/>
        <end position="337"/>
    </location>
</feature>
<dbReference type="AlphaFoldDB" id="A0A8H6L6W2"/>
<dbReference type="PANTHER" id="PTHR11079:SF156">
    <property type="entry name" value="INACTIVE TRNA-SPECIFIC ADENOSINE DEAMINASE-LIKE PROTEIN 3-RELATED"/>
    <property type="match status" value="1"/>
</dbReference>
<dbReference type="GO" id="GO:0005634">
    <property type="term" value="C:nucleus"/>
    <property type="evidence" value="ECO:0007669"/>
    <property type="project" value="TreeGrafter"/>
</dbReference>
<dbReference type="Pfam" id="PF00383">
    <property type="entry name" value="dCMP_cyt_deam_1"/>
    <property type="match status" value="1"/>
</dbReference>
<name>A0A8H6L6W2_9LECA</name>
<evidence type="ECO:0000256" key="2">
    <source>
        <dbReference type="ARBA" id="ARBA00038160"/>
    </source>
</evidence>
<protein>
    <recommendedName>
        <fullName evidence="3">CMP/dCMP-type deaminase domain-containing protein</fullName>
    </recommendedName>
</protein>
<dbReference type="InterPro" id="IPR016193">
    <property type="entry name" value="Cytidine_deaminase-like"/>
</dbReference>
<sequence>MVLKLVEAAIQDAAAANLQHLRKLVKPEHLPPCLRRLGEISEFHNPATEPAGLPRFPGNYNSSVPNGYQTATFIAVNGHAEASQQPALHYLVCPTSVVAVEDLHTIFSSMEPSLGVDFEPHLRIIPVPLYPPSSAKQAKDWSQEYWPTVYKGGNPFGPHPALVSRALEDVHSRTGRCMSLARRAGEEVSLAAKGEPIGAVIVDRSGGEDASIIAVAGDARWHHMDKAEEPGSGNVTAHAVMRAIGMVARKRRAPLHKGLAAELDSEESDLDADRPLTPLESDVYTASTVARDGYLCLDLELYITHEPCVMCSMAILHSRFSRVIFGQRMLRTGGLTAVSQNNSGFDIENDDQGLGYGLFWRQELNWRHLAWQWLTDDDLQTRISSQDVHI</sequence>
<gene>
    <name evidence="4" type="ORF">HO173_004109</name>
</gene>
<evidence type="ECO:0000313" key="5">
    <source>
        <dbReference type="Proteomes" id="UP000578531"/>
    </source>
</evidence>
<comment type="caution">
    <text evidence="4">The sequence shown here is derived from an EMBL/GenBank/DDBJ whole genome shotgun (WGS) entry which is preliminary data.</text>
</comment>
<dbReference type="GO" id="GO:0008033">
    <property type="term" value="P:tRNA processing"/>
    <property type="evidence" value="ECO:0007669"/>
    <property type="project" value="UniProtKB-KW"/>
</dbReference>
<dbReference type="OrthoDB" id="3180714at2759"/>
<dbReference type="SUPFAM" id="SSF53927">
    <property type="entry name" value="Cytidine deaminase-like"/>
    <property type="match status" value="1"/>
</dbReference>
<dbReference type="Gene3D" id="3.40.140.10">
    <property type="entry name" value="Cytidine Deaminase, domain 2"/>
    <property type="match status" value="1"/>
</dbReference>
<keyword evidence="1" id="KW-0819">tRNA processing</keyword>
<dbReference type="GO" id="GO:0005737">
    <property type="term" value="C:cytoplasm"/>
    <property type="evidence" value="ECO:0007669"/>
    <property type="project" value="TreeGrafter"/>
</dbReference>
<dbReference type="PROSITE" id="PS51747">
    <property type="entry name" value="CYT_DCMP_DEAMINASES_2"/>
    <property type="match status" value="1"/>
</dbReference>
<dbReference type="GeneID" id="59285774"/>
<organism evidence="4 5">
    <name type="scientific">Letharia columbiana</name>
    <dbReference type="NCBI Taxonomy" id="112416"/>
    <lineage>
        <taxon>Eukaryota</taxon>
        <taxon>Fungi</taxon>
        <taxon>Dikarya</taxon>
        <taxon>Ascomycota</taxon>
        <taxon>Pezizomycotina</taxon>
        <taxon>Lecanoromycetes</taxon>
        <taxon>OSLEUM clade</taxon>
        <taxon>Lecanoromycetidae</taxon>
        <taxon>Lecanorales</taxon>
        <taxon>Lecanorineae</taxon>
        <taxon>Parmeliaceae</taxon>
        <taxon>Letharia</taxon>
    </lineage>
</organism>
<evidence type="ECO:0000313" key="4">
    <source>
        <dbReference type="EMBL" id="KAF6237908.1"/>
    </source>
</evidence>
<evidence type="ECO:0000259" key="3">
    <source>
        <dbReference type="PROSITE" id="PS51747"/>
    </source>
</evidence>
<comment type="similarity">
    <text evidence="2">Belongs to the cytidine and deoxycytidylate deaminase family. ADAT3 subfamily.</text>
</comment>